<dbReference type="EMBL" id="JAODUP010001478">
    <property type="protein sequence ID" value="KAK2140123.1"/>
    <property type="molecule type" value="Genomic_DNA"/>
</dbReference>
<evidence type="ECO:0000259" key="3">
    <source>
        <dbReference type="Pfam" id="PF13359"/>
    </source>
</evidence>
<reference evidence="4" key="1">
    <citation type="journal article" date="2023" name="Mol. Biol. Evol.">
        <title>Third-Generation Sequencing Reveals the Adaptive Role of the Epigenome in Three Deep-Sea Polychaetes.</title>
        <authorList>
            <person name="Perez M."/>
            <person name="Aroh O."/>
            <person name="Sun Y."/>
            <person name="Lan Y."/>
            <person name="Juniper S.K."/>
            <person name="Young C.R."/>
            <person name="Angers B."/>
            <person name="Qian P.Y."/>
        </authorList>
    </citation>
    <scope>NUCLEOTIDE SEQUENCE</scope>
    <source>
        <strain evidence="4">P08H-3</strain>
    </source>
</reference>
<organism evidence="4 5">
    <name type="scientific">Paralvinella palmiformis</name>
    <dbReference type="NCBI Taxonomy" id="53620"/>
    <lineage>
        <taxon>Eukaryota</taxon>
        <taxon>Metazoa</taxon>
        <taxon>Spiralia</taxon>
        <taxon>Lophotrochozoa</taxon>
        <taxon>Annelida</taxon>
        <taxon>Polychaeta</taxon>
        <taxon>Sedentaria</taxon>
        <taxon>Canalipalpata</taxon>
        <taxon>Terebellida</taxon>
        <taxon>Terebelliformia</taxon>
        <taxon>Alvinellidae</taxon>
        <taxon>Paralvinella</taxon>
    </lineage>
</organism>
<evidence type="ECO:0000256" key="1">
    <source>
        <dbReference type="ARBA" id="ARBA00001968"/>
    </source>
</evidence>
<accession>A0AAD9MQ81</accession>
<dbReference type="PANTHER" id="PTHR23080">
    <property type="entry name" value="THAP DOMAIN PROTEIN"/>
    <property type="match status" value="1"/>
</dbReference>
<name>A0AAD9MQ81_9ANNE</name>
<evidence type="ECO:0000313" key="5">
    <source>
        <dbReference type="Proteomes" id="UP001208570"/>
    </source>
</evidence>
<keyword evidence="5" id="KW-1185">Reference proteome</keyword>
<dbReference type="Pfam" id="PF13359">
    <property type="entry name" value="DDE_Tnp_4"/>
    <property type="match status" value="2"/>
</dbReference>
<keyword evidence="2" id="KW-0479">Metal-binding</keyword>
<sequence length="132" mass="14739">MARAQTWSQYNDHNTIKYLIGITPQGSVSFISKGPGGRTSEKYVKNKVKIPLFTKGRKQLSAIDVESSRAIANVRIHVERVIGLLRNKYTMLQDIVSIDYLITDTDSKPIIDKIVTISCALTNCCEYAVTSD</sequence>
<comment type="caution">
    <text evidence="4">The sequence shown here is derived from an EMBL/GenBank/DDBJ whole genome shotgun (WGS) entry which is preliminary data.</text>
</comment>
<dbReference type="AlphaFoldDB" id="A0AAD9MQ81"/>
<feature type="domain" description="DDE Tnp4" evidence="3">
    <location>
        <begin position="2"/>
        <end position="47"/>
    </location>
</feature>
<evidence type="ECO:0000313" key="4">
    <source>
        <dbReference type="EMBL" id="KAK2140123.1"/>
    </source>
</evidence>
<gene>
    <name evidence="4" type="ORF">LSH36_1479g00001</name>
</gene>
<evidence type="ECO:0000256" key="2">
    <source>
        <dbReference type="ARBA" id="ARBA00022723"/>
    </source>
</evidence>
<feature type="domain" description="DDE Tnp4" evidence="3">
    <location>
        <begin position="48"/>
        <end position="123"/>
    </location>
</feature>
<comment type="cofactor">
    <cofactor evidence="1">
        <name>a divalent metal cation</name>
        <dbReference type="ChEBI" id="CHEBI:60240"/>
    </cofactor>
</comment>
<protein>
    <recommendedName>
        <fullName evidence="3">DDE Tnp4 domain-containing protein</fullName>
    </recommendedName>
</protein>
<proteinExistence type="predicted"/>
<dbReference type="InterPro" id="IPR027806">
    <property type="entry name" value="HARBI1_dom"/>
</dbReference>
<dbReference type="GO" id="GO:0046872">
    <property type="term" value="F:metal ion binding"/>
    <property type="evidence" value="ECO:0007669"/>
    <property type="project" value="UniProtKB-KW"/>
</dbReference>
<dbReference type="Proteomes" id="UP001208570">
    <property type="component" value="Unassembled WGS sequence"/>
</dbReference>